<name>A0A918H0W4_9ACTN</name>
<organism evidence="2 3">
    <name type="scientific">Streptomyces purpureus</name>
    <dbReference type="NCBI Taxonomy" id="1951"/>
    <lineage>
        <taxon>Bacteria</taxon>
        <taxon>Bacillati</taxon>
        <taxon>Actinomycetota</taxon>
        <taxon>Actinomycetes</taxon>
        <taxon>Kitasatosporales</taxon>
        <taxon>Streptomycetaceae</taxon>
        <taxon>Streptomyces</taxon>
    </lineage>
</organism>
<reference evidence="2" key="1">
    <citation type="journal article" date="2014" name="Int. J. Syst. Evol. Microbiol.">
        <title>Complete genome sequence of Corynebacterium casei LMG S-19264T (=DSM 44701T), isolated from a smear-ripened cheese.</title>
        <authorList>
            <consortium name="US DOE Joint Genome Institute (JGI-PGF)"/>
            <person name="Walter F."/>
            <person name="Albersmeier A."/>
            <person name="Kalinowski J."/>
            <person name="Ruckert C."/>
        </authorList>
    </citation>
    <scope>NUCLEOTIDE SEQUENCE</scope>
    <source>
        <strain evidence="2">JCM 3172</strain>
    </source>
</reference>
<dbReference type="SUPFAM" id="SSF53335">
    <property type="entry name" value="S-adenosyl-L-methionine-dependent methyltransferases"/>
    <property type="match status" value="1"/>
</dbReference>
<proteinExistence type="predicted"/>
<keyword evidence="3" id="KW-1185">Reference proteome</keyword>
<sequence>MSEQELLDSVRGSYDVLARDLHEQWDDELAARPLERALIGAFAEEVRATGLPVLDAGCGTGRVTPFLHGLGVPVSGVDLSPGMVEVAREKHPGIRFDVGSILALDVPDGSLCGVLAWYSIIHLTDEQLPRAFAEFARVLAPGGQLLLAFQCDGEPLVMTEALGHPVRLTFHRRDPDQVVALLAEAGFAPRARTVRERLEHERTRQAFVLAARE</sequence>
<evidence type="ECO:0000259" key="1">
    <source>
        <dbReference type="Pfam" id="PF13649"/>
    </source>
</evidence>
<dbReference type="InterPro" id="IPR050508">
    <property type="entry name" value="Methyltransf_Superfamily"/>
</dbReference>
<dbReference type="AlphaFoldDB" id="A0A918H0W4"/>
<feature type="domain" description="Methyltransferase" evidence="1">
    <location>
        <begin position="53"/>
        <end position="143"/>
    </location>
</feature>
<dbReference type="Gene3D" id="3.40.50.150">
    <property type="entry name" value="Vaccinia Virus protein VP39"/>
    <property type="match status" value="1"/>
</dbReference>
<dbReference type="RefSeq" id="WP_189201523.1">
    <property type="nucleotide sequence ID" value="NZ_BMQQ01000007.1"/>
</dbReference>
<dbReference type="GO" id="GO:0008168">
    <property type="term" value="F:methyltransferase activity"/>
    <property type="evidence" value="ECO:0007669"/>
    <property type="project" value="UniProtKB-KW"/>
</dbReference>
<keyword evidence="2" id="KW-0808">Transferase</keyword>
<dbReference type="PANTHER" id="PTHR42912">
    <property type="entry name" value="METHYLTRANSFERASE"/>
    <property type="match status" value="1"/>
</dbReference>
<dbReference type="Proteomes" id="UP000619486">
    <property type="component" value="Unassembled WGS sequence"/>
</dbReference>
<accession>A0A918H0W4</accession>
<gene>
    <name evidence="2" type="ORF">GCM10014713_23550</name>
</gene>
<dbReference type="EMBL" id="BMQQ01000007">
    <property type="protein sequence ID" value="GGT29298.1"/>
    <property type="molecule type" value="Genomic_DNA"/>
</dbReference>
<protein>
    <submittedName>
        <fullName evidence="2">Methyltransferase</fullName>
    </submittedName>
</protein>
<keyword evidence="2" id="KW-0489">Methyltransferase</keyword>
<reference evidence="2" key="2">
    <citation type="submission" date="2020-09" db="EMBL/GenBank/DDBJ databases">
        <authorList>
            <person name="Sun Q."/>
            <person name="Ohkuma M."/>
        </authorList>
    </citation>
    <scope>NUCLEOTIDE SEQUENCE</scope>
    <source>
        <strain evidence="2">JCM 3172</strain>
    </source>
</reference>
<dbReference type="CDD" id="cd02440">
    <property type="entry name" value="AdoMet_MTases"/>
    <property type="match status" value="1"/>
</dbReference>
<dbReference type="GO" id="GO:0032259">
    <property type="term" value="P:methylation"/>
    <property type="evidence" value="ECO:0007669"/>
    <property type="project" value="UniProtKB-KW"/>
</dbReference>
<evidence type="ECO:0000313" key="2">
    <source>
        <dbReference type="EMBL" id="GGT29298.1"/>
    </source>
</evidence>
<evidence type="ECO:0000313" key="3">
    <source>
        <dbReference type="Proteomes" id="UP000619486"/>
    </source>
</evidence>
<dbReference type="InterPro" id="IPR041698">
    <property type="entry name" value="Methyltransf_25"/>
</dbReference>
<comment type="caution">
    <text evidence="2">The sequence shown here is derived from an EMBL/GenBank/DDBJ whole genome shotgun (WGS) entry which is preliminary data.</text>
</comment>
<dbReference type="Pfam" id="PF13649">
    <property type="entry name" value="Methyltransf_25"/>
    <property type="match status" value="1"/>
</dbReference>
<dbReference type="InterPro" id="IPR029063">
    <property type="entry name" value="SAM-dependent_MTases_sf"/>
</dbReference>